<sequence>MTNSMDKIRRLPCWKGAVDPQPLGGGITNHNYVVEDQSGKYVVRFGEDIPVHHVMRFNELAASHAAFEAGISPEVVFNSQGILVMRFIEGICFDEVAVRQQHNLERILPLLKRVHRELPNYFRGPALVFWVFHVIRDYVATLRRAKHQPHGAGELGWLLEMAAELETAVGQIDLVFGHNDLLAANFMDDGKRLWLIDWDYAGYNSPLFDLGGLVSNSGLGSDSENWLLEQYFEQPVTDELYRKYAAMKCASLLRETLWSMVSEVHSDIDFDFRQYTRDNLVKFKQQLLAFQKVSK</sequence>
<reference evidence="1" key="1">
    <citation type="submission" date="2022-12" db="EMBL/GenBank/DDBJ databases">
        <title>Bacterial isolates from different developmental stages of Nematostella vectensis.</title>
        <authorList>
            <person name="Fraune S."/>
        </authorList>
    </citation>
    <scope>NUCLEOTIDE SEQUENCE</scope>
    <source>
        <strain evidence="1">G21630-S1</strain>
    </source>
</reference>
<keyword evidence="1" id="KW-0418">Kinase</keyword>
<gene>
    <name evidence="1" type="ORF">O4H49_14150</name>
</gene>
<dbReference type="GO" id="GO:0016301">
    <property type="term" value="F:kinase activity"/>
    <property type="evidence" value="ECO:0007669"/>
    <property type="project" value="UniProtKB-KW"/>
</dbReference>
<comment type="caution">
    <text evidence="1">The sequence shown here is derived from an EMBL/GenBank/DDBJ whole genome shotgun (WGS) entry which is preliminary data.</text>
</comment>
<accession>A0ABT4LLE9</accession>
<keyword evidence="2" id="KW-1185">Reference proteome</keyword>
<protein>
    <submittedName>
        <fullName evidence="1">Choline kinase family protein</fullName>
    </submittedName>
</protein>
<dbReference type="EMBL" id="JAPWGY010000005">
    <property type="protein sequence ID" value="MCZ4281929.1"/>
    <property type="molecule type" value="Genomic_DNA"/>
</dbReference>
<name>A0ABT4LLE9_9PROT</name>
<dbReference type="RefSeq" id="WP_269424094.1">
    <property type="nucleotide sequence ID" value="NZ_JAPWGY010000005.1"/>
</dbReference>
<dbReference type="Proteomes" id="UP001069802">
    <property type="component" value="Unassembled WGS sequence"/>
</dbReference>
<organism evidence="1 2">
    <name type="scientific">Kiloniella laminariae</name>
    <dbReference type="NCBI Taxonomy" id="454162"/>
    <lineage>
        <taxon>Bacteria</taxon>
        <taxon>Pseudomonadati</taxon>
        <taxon>Pseudomonadota</taxon>
        <taxon>Alphaproteobacteria</taxon>
        <taxon>Rhodospirillales</taxon>
        <taxon>Kiloniellaceae</taxon>
        <taxon>Kiloniella</taxon>
    </lineage>
</organism>
<dbReference type="PANTHER" id="PTHR22603">
    <property type="entry name" value="CHOLINE/ETHANOALAMINE KINASE"/>
    <property type="match status" value="1"/>
</dbReference>
<dbReference type="Gene3D" id="3.30.200.20">
    <property type="entry name" value="Phosphorylase Kinase, domain 1"/>
    <property type="match status" value="1"/>
</dbReference>
<dbReference type="Gene3D" id="3.90.1200.10">
    <property type="match status" value="1"/>
</dbReference>
<dbReference type="SUPFAM" id="SSF56112">
    <property type="entry name" value="Protein kinase-like (PK-like)"/>
    <property type="match status" value="1"/>
</dbReference>
<dbReference type="PANTHER" id="PTHR22603:SF66">
    <property type="entry name" value="ETHANOLAMINE KINASE"/>
    <property type="match status" value="1"/>
</dbReference>
<dbReference type="InterPro" id="IPR011009">
    <property type="entry name" value="Kinase-like_dom_sf"/>
</dbReference>
<dbReference type="Pfam" id="PF01633">
    <property type="entry name" value="Choline_kinase"/>
    <property type="match status" value="1"/>
</dbReference>
<keyword evidence="1" id="KW-0808">Transferase</keyword>
<dbReference type="CDD" id="cd05151">
    <property type="entry name" value="ChoK-like"/>
    <property type="match status" value="1"/>
</dbReference>
<evidence type="ECO:0000313" key="1">
    <source>
        <dbReference type="EMBL" id="MCZ4281929.1"/>
    </source>
</evidence>
<evidence type="ECO:0000313" key="2">
    <source>
        <dbReference type="Proteomes" id="UP001069802"/>
    </source>
</evidence>
<proteinExistence type="predicted"/>